<evidence type="ECO:0000256" key="1">
    <source>
        <dbReference type="ARBA" id="ARBA00022741"/>
    </source>
</evidence>
<dbReference type="Gene3D" id="3.40.50.300">
    <property type="entry name" value="P-loop containing nucleotide triphosphate hydrolases"/>
    <property type="match status" value="1"/>
</dbReference>
<protein>
    <recommendedName>
        <fullName evidence="3">ATPase dynein-related AAA domain-containing protein</fullName>
    </recommendedName>
</protein>
<dbReference type="HOGENOM" id="CLU_1086551_0_0_1"/>
<dbReference type="Proteomes" id="UP000054485">
    <property type="component" value="Unassembled WGS sequence"/>
</dbReference>
<evidence type="ECO:0000313" key="5">
    <source>
        <dbReference type="Proteomes" id="UP000054485"/>
    </source>
</evidence>
<dbReference type="GO" id="GO:0016887">
    <property type="term" value="F:ATP hydrolysis activity"/>
    <property type="evidence" value="ECO:0007669"/>
    <property type="project" value="InterPro"/>
</dbReference>
<dbReference type="STRING" id="930992.A0A0D0AEM8"/>
<dbReference type="PANTHER" id="PTHR48103:SF2">
    <property type="entry name" value="MIDASIN"/>
    <property type="match status" value="1"/>
</dbReference>
<feature type="domain" description="ATPase dynein-related AAA" evidence="3">
    <location>
        <begin position="1"/>
        <end position="77"/>
    </location>
</feature>
<gene>
    <name evidence="4" type="ORF">CY34DRAFT_757194</name>
</gene>
<dbReference type="PANTHER" id="PTHR48103">
    <property type="entry name" value="MIDASIN-RELATED"/>
    <property type="match status" value="1"/>
</dbReference>
<reference evidence="4 5" key="1">
    <citation type="submission" date="2014-04" db="EMBL/GenBank/DDBJ databases">
        <authorList>
            <consortium name="DOE Joint Genome Institute"/>
            <person name="Kuo A."/>
            <person name="Ruytinx J."/>
            <person name="Rineau F."/>
            <person name="Colpaert J."/>
            <person name="Kohler A."/>
            <person name="Nagy L.G."/>
            <person name="Floudas D."/>
            <person name="Copeland A."/>
            <person name="Barry K.W."/>
            <person name="Cichocki N."/>
            <person name="Veneault-Fourrey C."/>
            <person name="LaButti K."/>
            <person name="Lindquist E.A."/>
            <person name="Lipzen A."/>
            <person name="Lundell T."/>
            <person name="Morin E."/>
            <person name="Murat C."/>
            <person name="Sun H."/>
            <person name="Tunlid A."/>
            <person name="Henrissat B."/>
            <person name="Grigoriev I.V."/>
            <person name="Hibbett D.S."/>
            <person name="Martin F."/>
            <person name="Nordberg H.P."/>
            <person name="Cantor M.N."/>
            <person name="Hua S.X."/>
        </authorList>
    </citation>
    <scope>NUCLEOTIDE SEQUENCE [LARGE SCALE GENOMIC DNA]</scope>
    <source>
        <strain evidence="4 5">UH-Slu-Lm8-n1</strain>
    </source>
</reference>
<organism evidence="4 5">
    <name type="scientific">Suillus luteus UH-Slu-Lm8-n1</name>
    <dbReference type="NCBI Taxonomy" id="930992"/>
    <lineage>
        <taxon>Eukaryota</taxon>
        <taxon>Fungi</taxon>
        <taxon>Dikarya</taxon>
        <taxon>Basidiomycota</taxon>
        <taxon>Agaricomycotina</taxon>
        <taxon>Agaricomycetes</taxon>
        <taxon>Agaricomycetidae</taxon>
        <taxon>Boletales</taxon>
        <taxon>Suillineae</taxon>
        <taxon>Suillaceae</taxon>
        <taxon>Suillus</taxon>
    </lineage>
</organism>
<dbReference type="EMBL" id="KN836148">
    <property type="protein sequence ID" value="KIK32687.1"/>
    <property type="molecule type" value="Genomic_DNA"/>
</dbReference>
<dbReference type="GO" id="GO:0000027">
    <property type="term" value="P:ribosomal large subunit assembly"/>
    <property type="evidence" value="ECO:0007669"/>
    <property type="project" value="TreeGrafter"/>
</dbReference>
<name>A0A0D0AEM8_9AGAM</name>
<dbReference type="GO" id="GO:0005634">
    <property type="term" value="C:nucleus"/>
    <property type="evidence" value="ECO:0007669"/>
    <property type="project" value="TreeGrafter"/>
</dbReference>
<evidence type="ECO:0000256" key="2">
    <source>
        <dbReference type="ARBA" id="ARBA00022840"/>
    </source>
</evidence>
<dbReference type="GO" id="GO:0000055">
    <property type="term" value="P:ribosomal large subunit export from nucleus"/>
    <property type="evidence" value="ECO:0007669"/>
    <property type="project" value="TreeGrafter"/>
</dbReference>
<evidence type="ECO:0000259" key="3">
    <source>
        <dbReference type="Pfam" id="PF07728"/>
    </source>
</evidence>
<dbReference type="AlphaFoldDB" id="A0A0D0AEM8"/>
<reference evidence="5" key="2">
    <citation type="submission" date="2015-01" db="EMBL/GenBank/DDBJ databases">
        <title>Evolutionary Origins and Diversification of the Mycorrhizal Mutualists.</title>
        <authorList>
            <consortium name="DOE Joint Genome Institute"/>
            <consortium name="Mycorrhizal Genomics Consortium"/>
            <person name="Kohler A."/>
            <person name="Kuo A."/>
            <person name="Nagy L.G."/>
            <person name="Floudas D."/>
            <person name="Copeland A."/>
            <person name="Barry K.W."/>
            <person name="Cichocki N."/>
            <person name="Veneault-Fourrey C."/>
            <person name="LaButti K."/>
            <person name="Lindquist E.A."/>
            <person name="Lipzen A."/>
            <person name="Lundell T."/>
            <person name="Morin E."/>
            <person name="Murat C."/>
            <person name="Riley R."/>
            <person name="Ohm R."/>
            <person name="Sun H."/>
            <person name="Tunlid A."/>
            <person name="Henrissat B."/>
            <person name="Grigoriev I.V."/>
            <person name="Hibbett D.S."/>
            <person name="Martin F."/>
        </authorList>
    </citation>
    <scope>NUCLEOTIDE SEQUENCE [LARGE SCALE GENOMIC DNA]</scope>
    <source>
        <strain evidence="5">UH-Slu-Lm8-n1</strain>
    </source>
</reference>
<proteinExistence type="predicted"/>
<dbReference type="InParanoid" id="A0A0D0AEM8"/>
<keyword evidence="5" id="KW-1185">Reference proteome</keyword>
<dbReference type="OrthoDB" id="5186at2759"/>
<dbReference type="GO" id="GO:0005524">
    <property type="term" value="F:ATP binding"/>
    <property type="evidence" value="ECO:0007669"/>
    <property type="project" value="UniProtKB-KW"/>
</dbReference>
<dbReference type="InterPro" id="IPR011704">
    <property type="entry name" value="ATPase_dyneun-rel_AAA"/>
</dbReference>
<keyword evidence="1" id="KW-0547">Nucleotide-binding</keyword>
<dbReference type="InterPro" id="IPR027417">
    <property type="entry name" value="P-loop_NTPase"/>
</dbReference>
<dbReference type="Pfam" id="PF07728">
    <property type="entry name" value="AAA_5"/>
    <property type="match status" value="1"/>
</dbReference>
<accession>A0A0D0AEM8</accession>
<keyword evidence="2" id="KW-0067">ATP-binding</keyword>
<dbReference type="GO" id="GO:0030687">
    <property type="term" value="C:preribosome, large subunit precursor"/>
    <property type="evidence" value="ECO:0007669"/>
    <property type="project" value="TreeGrafter"/>
</dbReference>
<evidence type="ECO:0000313" key="4">
    <source>
        <dbReference type="EMBL" id="KIK32687.1"/>
    </source>
</evidence>
<dbReference type="SUPFAM" id="SSF52540">
    <property type="entry name" value="P-loop containing nucleoside triphosphate hydrolases"/>
    <property type="match status" value="1"/>
</dbReference>
<sequence length="256" mass="28105">MREGHVFLLDEISLADDSVLEPLNGVLEPGRTIVLAERGGIDGDHTNIHASNEFKLLATMNPGGDYGKRELSPALRNPFTDIWVPAVTSQVDLQVIIDYSWKHDSMIPSRVRSYSLLTGGMESTILLFAPCEIYWLGAACSGSAETFMLLAEIFHHAAHMSFLSGLGPLPQLASYLSDALSQLRNDAIEKLQTLVPFKEAEQSYAFDASKFVQFGSFAIPKSPLGSVLHNFNLQAPTARENAMRVVEHIRSPSQSC</sequence>